<dbReference type="AlphaFoldDB" id="A0A094QFL0"/>
<dbReference type="InterPro" id="IPR014729">
    <property type="entry name" value="Rossmann-like_a/b/a_fold"/>
</dbReference>
<dbReference type="InterPro" id="IPR002500">
    <property type="entry name" value="PAPS_reduct_dom"/>
</dbReference>
<dbReference type="Pfam" id="PF01507">
    <property type="entry name" value="PAPS_reduct"/>
    <property type="match status" value="1"/>
</dbReference>
<dbReference type="NCBIfam" id="NF009214">
    <property type="entry name" value="PRK12563.1"/>
    <property type="match status" value="1"/>
</dbReference>
<dbReference type="Gene3D" id="3.40.50.620">
    <property type="entry name" value="HUPs"/>
    <property type="match status" value="1"/>
</dbReference>
<evidence type="ECO:0000256" key="8">
    <source>
        <dbReference type="ARBA" id="ARBA00030256"/>
    </source>
</evidence>
<dbReference type="InterPro" id="IPR011784">
    <property type="entry name" value="SO4_adenylTrfase_ssu"/>
</dbReference>
<organism evidence="11">
    <name type="scientific">freshwater metagenome</name>
    <dbReference type="NCBI Taxonomy" id="449393"/>
    <lineage>
        <taxon>unclassified sequences</taxon>
        <taxon>metagenomes</taxon>
        <taxon>ecological metagenomes</taxon>
    </lineage>
</organism>
<evidence type="ECO:0000256" key="1">
    <source>
        <dbReference type="ARBA" id="ARBA00008885"/>
    </source>
</evidence>
<dbReference type="GO" id="GO:0004781">
    <property type="term" value="F:sulfate adenylyltransferase (ATP) activity"/>
    <property type="evidence" value="ECO:0007669"/>
    <property type="project" value="UniProtKB-EC"/>
</dbReference>
<reference evidence="11" key="1">
    <citation type="submission" date="2014-06" db="EMBL/GenBank/DDBJ databases">
        <title>Key roles for freshwater Actinobacteria revealed by deep metagenomic sequencing.</title>
        <authorList>
            <person name="Ghai R."/>
            <person name="Mizuno C.M."/>
            <person name="Picazo A."/>
            <person name="Camacho A."/>
            <person name="Rodriguez-Valera F."/>
        </authorList>
    </citation>
    <scope>NUCLEOTIDE SEQUENCE</scope>
</reference>
<keyword evidence="4" id="KW-0808">Transferase</keyword>
<accession>A0A094QFL0</accession>
<proteinExistence type="inferred from homology"/>
<dbReference type="GO" id="GO:0000103">
    <property type="term" value="P:sulfate assimilation"/>
    <property type="evidence" value="ECO:0007669"/>
    <property type="project" value="InterPro"/>
</dbReference>
<evidence type="ECO:0000256" key="3">
    <source>
        <dbReference type="ARBA" id="ARBA00022004"/>
    </source>
</evidence>
<name>A0A094QFL0_9ZZZZ</name>
<dbReference type="GO" id="GO:0005524">
    <property type="term" value="F:ATP binding"/>
    <property type="evidence" value="ECO:0007669"/>
    <property type="project" value="UniProtKB-KW"/>
</dbReference>
<feature type="domain" description="Phosphoadenosine phosphosulphate reductase" evidence="10">
    <location>
        <begin position="28"/>
        <end position="255"/>
    </location>
</feature>
<dbReference type="PANTHER" id="PTHR43196">
    <property type="entry name" value="SULFATE ADENYLYLTRANSFERASE SUBUNIT 2"/>
    <property type="match status" value="1"/>
</dbReference>
<evidence type="ECO:0000259" key="10">
    <source>
        <dbReference type="Pfam" id="PF01507"/>
    </source>
</evidence>
<keyword evidence="5" id="KW-0548">Nucleotidyltransferase</keyword>
<dbReference type="NCBIfam" id="NF003587">
    <property type="entry name" value="PRK05253.1"/>
    <property type="match status" value="1"/>
</dbReference>
<dbReference type="PANTHER" id="PTHR43196:SF1">
    <property type="entry name" value="SULFATE ADENYLYLTRANSFERASE SUBUNIT 2"/>
    <property type="match status" value="1"/>
</dbReference>
<dbReference type="NCBIfam" id="TIGR02039">
    <property type="entry name" value="CysD"/>
    <property type="match status" value="1"/>
</dbReference>
<dbReference type="EMBL" id="JNSL01000015">
    <property type="protein sequence ID" value="KGA21049.1"/>
    <property type="molecule type" value="Genomic_DNA"/>
</dbReference>
<keyword evidence="6" id="KW-0547">Nucleotide-binding</keyword>
<keyword evidence="7" id="KW-0067">ATP-binding</keyword>
<evidence type="ECO:0000256" key="7">
    <source>
        <dbReference type="ARBA" id="ARBA00022840"/>
    </source>
</evidence>
<dbReference type="SUPFAM" id="SSF52402">
    <property type="entry name" value="Adenine nucleotide alpha hydrolases-like"/>
    <property type="match status" value="1"/>
</dbReference>
<evidence type="ECO:0000256" key="4">
    <source>
        <dbReference type="ARBA" id="ARBA00022679"/>
    </source>
</evidence>
<comment type="caution">
    <text evidence="11">The sequence shown here is derived from an EMBL/GenBank/DDBJ whole genome shotgun (WGS) entry which is preliminary data.</text>
</comment>
<protein>
    <recommendedName>
        <fullName evidence="3">Sulfate adenylyltransferase subunit 2</fullName>
        <ecNumber evidence="2">2.7.7.4</ecNumber>
    </recommendedName>
    <alternativeName>
        <fullName evidence="8">ATP-sulfurylase small subunit</fullName>
    </alternativeName>
    <alternativeName>
        <fullName evidence="9">Sulfate adenylate transferase</fullName>
    </alternativeName>
</protein>
<gene>
    <name evidence="11" type="ORF">GM51_4070</name>
</gene>
<sequence length="301" mass="34891">MKSSPEILKALENESIEILRETAAAFKNPVLLYSIGKDSTVILHLARKAFYPAPIPFTLLHVDSTWNFKEMITFRDEVVAEHNLKLIAHINEEGLKEGVTPFSNGISEYIRVMNTLALKEALDKYKFDAAIGGSRRDEEKSRAKERLFSVRESGHRWDPRQQRAELWRTYNPRILPDQTMRVFPISDWTELDIWSYIHLENIYVNPLYFAKERPVVKRGTQWIMVDDERYPLRDGETPEMKMIRFRTLGCYPLTAGVESNATTLEAVVEEVTGVQLSERATRLIDGDNEDSMEKKKKEGYF</sequence>
<evidence type="ECO:0000313" key="11">
    <source>
        <dbReference type="EMBL" id="KGA21049.1"/>
    </source>
</evidence>
<evidence type="ECO:0000256" key="9">
    <source>
        <dbReference type="ARBA" id="ARBA00031812"/>
    </source>
</evidence>
<dbReference type="InterPro" id="IPR050128">
    <property type="entry name" value="Sulfate_adenylyltrnsfr_sub2"/>
</dbReference>
<dbReference type="PIRSF" id="PIRSF002936">
    <property type="entry name" value="CysDAde_trans"/>
    <property type="match status" value="1"/>
</dbReference>
<evidence type="ECO:0000256" key="6">
    <source>
        <dbReference type="ARBA" id="ARBA00022741"/>
    </source>
</evidence>
<evidence type="ECO:0000256" key="5">
    <source>
        <dbReference type="ARBA" id="ARBA00022695"/>
    </source>
</evidence>
<evidence type="ECO:0000256" key="2">
    <source>
        <dbReference type="ARBA" id="ARBA00012391"/>
    </source>
</evidence>
<dbReference type="EC" id="2.7.7.4" evidence="2"/>
<comment type="similarity">
    <text evidence="1">Belongs to the PAPS reductase family. CysD subfamily.</text>
</comment>